<feature type="domain" description="SD-repeat containing protein B" evidence="5">
    <location>
        <begin position="444"/>
        <end position="542"/>
    </location>
</feature>
<feature type="region of interest" description="Disordered" evidence="4">
    <location>
        <begin position="621"/>
        <end position="643"/>
    </location>
</feature>
<keyword evidence="3" id="KW-0732">Signal</keyword>
<dbReference type="Gene3D" id="2.60.40.10">
    <property type="entry name" value="Immunoglobulins"/>
    <property type="match status" value="4"/>
</dbReference>
<dbReference type="Proteomes" id="UP000253831">
    <property type="component" value="Unassembled WGS sequence"/>
</dbReference>
<reference evidence="6 7" key="1">
    <citation type="submission" date="2018-05" db="EMBL/GenBank/DDBJ databases">
        <title>Integrated omic analyses show evidence that a Ca. Accumulibacter phosphatis strain performs denitrification under micro-aerobic conditions.</title>
        <authorList>
            <person name="Camejo P.Y."/>
            <person name="Katherine M.D."/>
            <person name="Daniel N.R."/>
        </authorList>
    </citation>
    <scope>NUCLEOTIDE SEQUENCE [LARGE SCALE GENOMIC DNA]</scope>
    <source>
        <strain evidence="6">UW-LDO-IC</strain>
    </source>
</reference>
<feature type="domain" description="SD-repeat containing protein B" evidence="5">
    <location>
        <begin position="557"/>
        <end position="636"/>
    </location>
</feature>
<accession>A0A369XNA7</accession>
<keyword evidence="2" id="KW-0964">Secreted</keyword>
<sequence length="676" mass="69624">MSTFTIRVTSSATNAAGTAFGQQPDLGAPSYLDMIVSGSNDPSIPNGVYDAYCLNPFININLSPKVYGADGYAGNTPVSFQPIGFASLTTAQVGQVNWLLAQNFASDPKFFGQFNYGEVQLAIWRIVGFTAAQVAGEAGLQPFLTDNYRNVVDPTDIDFLVSSAESAVASGNGVLPADAFFTAVIDPTGNVQPLIVQLQSAKLGNFVWLDADADGIQDGEETGVDQVIVELWSNGLKVASTVTGDDYSTAAVEQGYYQFTGLAAGDYQVKFIAPSGQWFTTQDANGNSQDAEDSDANQADGLSQVVTLAAGQSNQTIDAGLVAAQPAAINGYVYCDDDNDGVKDGGEAGLSGVTVTLSGTDDLGQTVNATATTDGNGYYEFTGLRPGSYTVTETTQPADKLDGKDTAGNPGGGTASNEVISNIVLTPGLVSNDNNFGEILPAKLSGYVYEDAGDDGLRNNETAISGVTVTLSGTDDLGQAVSGTALTNAAGYYEFVNLRPGTYTVTETQPSAYVDGKDTAGSSGGSNASNDILSAIPLAAGQHSQENNFGELPKAAINGYVYCDDDNDGVKDGGEAGLSGVTVTLSGTDDLGQTVNATATTDGNGYYEFTGLRPGSYTVTETTQPADKLDGKDTAGNPGGGTASNEVISNIVLTPGLVSNDNNFGEILPAKLSGYV</sequence>
<dbReference type="InterPro" id="IPR051417">
    <property type="entry name" value="SDr/BOS_complex"/>
</dbReference>
<evidence type="ECO:0000313" key="7">
    <source>
        <dbReference type="Proteomes" id="UP000253831"/>
    </source>
</evidence>
<dbReference type="EMBL" id="QPGA01000021">
    <property type="protein sequence ID" value="RDE50366.1"/>
    <property type="molecule type" value="Genomic_DNA"/>
</dbReference>
<dbReference type="PANTHER" id="PTHR23303:SF15">
    <property type="entry name" value="COLOSSIN-A"/>
    <property type="match status" value="1"/>
</dbReference>
<evidence type="ECO:0000256" key="2">
    <source>
        <dbReference type="ARBA" id="ARBA00022525"/>
    </source>
</evidence>
<evidence type="ECO:0000256" key="1">
    <source>
        <dbReference type="ARBA" id="ARBA00004613"/>
    </source>
</evidence>
<proteinExistence type="predicted"/>
<gene>
    <name evidence="6" type="ORF">DVS81_11745</name>
</gene>
<dbReference type="SUPFAM" id="SSF117074">
    <property type="entry name" value="Hypothetical protein PA1324"/>
    <property type="match status" value="4"/>
</dbReference>
<comment type="subcellular location">
    <subcellularLocation>
        <location evidence="1">Secreted</location>
    </subcellularLocation>
</comment>
<evidence type="ECO:0000256" key="4">
    <source>
        <dbReference type="SAM" id="MobiDB-lite"/>
    </source>
</evidence>
<comment type="caution">
    <text evidence="6">The sequence shown here is derived from an EMBL/GenBank/DDBJ whole genome shotgun (WGS) entry which is preliminary data.</text>
</comment>
<dbReference type="AlphaFoldDB" id="A0A369XNA7"/>
<feature type="domain" description="SD-repeat containing protein B" evidence="5">
    <location>
        <begin position="329"/>
        <end position="408"/>
    </location>
</feature>
<protein>
    <recommendedName>
        <fullName evidence="5">SD-repeat containing protein B domain-containing protein</fullName>
    </recommendedName>
</protein>
<feature type="non-terminal residue" evidence="6">
    <location>
        <position position="676"/>
    </location>
</feature>
<feature type="region of interest" description="Disordered" evidence="4">
    <location>
        <begin position="393"/>
        <end position="414"/>
    </location>
</feature>
<dbReference type="InterPro" id="IPR013783">
    <property type="entry name" value="Ig-like_fold"/>
</dbReference>
<dbReference type="InterPro" id="IPR033764">
    <property type="entry name" value="Sdr_B"/>
</dbReference>
<dbReference type="PANTHER" id="PTHR23303">
    <property type="entry name" value="CARBOXYPEPTIDASE REGULATORY REGION-CONTAINING"/>
    <property type="match status" value="1"/>
</dbReference>
<dbReference type="GO" id="GO:0005576">
    <property type="term" value="C:extracellular region"/>
    <property type="evidence" value="ECO:0007669"/>
    <property type="project" value="UniProtKB-SubCell"/>
</dbReference>
<feature type="domain" description="SD-repeat containing protein B" evidence="5">
    <location>
        <begin position="201"/>
        <end position="321"/>
    </location>
</feature>
<evidence type="ECO:0000256" key="3">
    <source>
        <dbReference type="ARBA" id="ARBA00022729"/>
    </source>
</evidence>
<evidence type="ECO:0000259" key="5">
    <source>
        <dbReference type="Pfam" id="PF17210"/>
    </source>
</evidence>
<organism evidence="6 7">
    <name type="scientific">Candidatus Accumulibacter meliphilus</name>
    <dbReference type="NCBI Taxonomy" id="2211374"/>
    <lineage>
        <taxon>Bacteria</taxon>
        <taxon>Pseudomonadati</taxon>
        <taxon>Pseudomonadota</taxon>
        <taxon>Betaproteobacteria</taxon>
        <taxon>Candidatus Accumulibacter</taxon>
    </lineage>
</organism>
<evidence type="ECO:0000313" key="6">
    <source>
        <dbReference type="EMBL" id="RDE50366.1"/>
    </source>
</evidence>
<name>A0A369XNA7_9PROT</name>
<dbReference type="Pfam" id="PF17210">
    <property type="entry name" value="SdrD_B"/>
    <property type="match status" value="4"/>
</dbReference>